<evidence type="ECO:0000313" key="1">
    <source>
        <dbReference type="EMBL" id="KAH7853965.1"/>
    </source>
</evidence>
<evidence type="ECO:0000313" key="2">
    <source>
        <dbReference type="Proteomes" id="UP000828048"/>
    </source>
</evidence>
<protein>
    <submittedName>
        <fullName evidence="1">Uncharacterized protein</fullName>
    </submittedName>
</protein>
<reference evidence="1 2" key="1">
    <citation type="journal article" date="2021" name="Hortic Res">
        <title>High-quality reference genome and annotation aids understanding of berry development for evergreen blueberry (Vaccinium darrowii).</title>
        <authorList>
            <person name="Yu J."/>
            <person name="Hulse-Kemp A.M."/>
            <person name="Babiker E."/>
            <person name="Staton M."/>
        </authorList>
    </citation>
    <scope>NUCLEOTIDE SEQUENCE [LARGE SCALE GENOMIC DNA]</scope>
    <source>
        <strain evidence="2">cv. NJ 8807/NJ 8810</strain>
        <tissue evidence="1">Young leaf</tissue>
    </source>
</reference>
<dbReference type="Proteomes" id="UP000828048">
    <property type="component" value="Chromosome 11"/>
</dbReference>
<keyword evidence="2" id="KW-1185">Reference proteome</keyword>
<dbReference type="EMBL" id="CM037161">
    <property type="protein sequence ID" value="KAH7853965.1"/>
    <property type="molecule type" value="Genomic_DNA"/>
</dbReference>
<proteinExistence type="predicted"/>
<accession>A0ACB7YM91</accession>
<sequence>MRGRRLMNPLHEVQIFSSMPVGIRSETSKGSSNLKRQRRRRNKVSKRVEQESIAANVMVAIEKALGDYNDDFGSSTESTTGSIVESEVESESQENVSTTAEEQFAKLIKQAEKDATSKSMSGPVTRSMAKSKELAGGVRRDGSVLHYSSSSSSGESSPSTKSGPRSITKAVSVMMADVNDDEQSSNSQQNQQLLEERIASLQEQLKKRDEEMSQLMEQIKGMQAQGKQKVYAFPGGSLESPKFTEGNGHFFTDPTGSNMNPILMAMINEMVKKQVKKAKEKDDEGFRMITKPYPAWVDTVPFPPGFSQPDFKMFGGTGDPRQHIAHVLSRCGPIAQNEALCLQLFVQSLEGSAFTWYSNLPEGSIPSWDYMVKEFLRQFCNTQRRVGVPELIETKQRDNEPVTDFIAR</sequence>
<gene>
    <name evidence="1" type="ORF">Vadar_008592</name>
</gene>
<comment type="caution">
    <text evidence="1">The sequence shown here is derived from an EMBL/GenBank/DDBJ whole genome shotgun (WGS) entry which is preliminary data.</text>
</comment>
<organism evidence="1 2">
    <name type="scientific">Vaccinium darrowii</name>
    <dbReference type="NCBI Taxonomy" id="229202"/>
    <lineage>
        <taxon>Eukaryota</taxon>
        <taxon>Viridiplantae</taxon>
        <taxon>Streptophyta</taxon>
        <taxon>Embryophyta</taxon>
        <taxon>Tracheophyta</taxon>
        <taxon>Spermatophyta</taxon>
        <taxon>Magnoliopsida</taxon>
        <taxon>eudicotyledons</taxon>
        <taxon>Gunneridae</taxon>
        <taxon>Pentapetalae</taxon>
        <taxon>asterids</taxon>
        <taxon>Ericales</taxon>
        <taxon>Ericaceae</taxon>
        <taxon>Vaccinioideae</taxon>
        <taxon>Vaccinieae</taxon>
        <taxon>Vaccinium</taxon>
    </lineage>
</organism>
<name>A0ACB7YM91_9ERIC</name>